<dbReference type="PANTHER" id="PTHR24103">
    <property type="entry name" value="E3 UBIQUITIN-PROTEIN LIGASE TRIM"/>
    <property type="match status" value="1"/>
</dbReference>
<sequence>MVHKSQGQHTERLIKMGFKKFHQFLYQEERTRIAALKEEEEQKKLQGYSEKCTLPDPERVSGALIDVAKHLGNLQFRVWEKMQGVVHYTPLTLDPNTAHPELILSDDLTSVRYSDEEQQLPDNPERFESHRMVLDSEGFNSGTHSWDIDIRKNKGWDLGVITESVQRKEYNGYWHGSWGVLFGGGDYNTHVPNKPLTPFTVRQNPQRIRVQLDWEGGKLSFSDPVNNTHLHTFTHTFTERVFPYIRNLCFLHPLRVLPGKVTVSEGTVSV</sequence>
<dbReference type="GeneID" id="123726131"/>
<evidence type="ECO:0000313" key="3">
    <source>
        <dbReference type="RefSeq" id="XP_045548681.1"/>
    </source>
</evidence>
<dbReference type="InterPro" id="IPR003877">
    <property type="entry name" value="SPRY_dom"/>
</dbReference>
<dbReference type="InterPro" id="IPR013320">
    <property type="entry name" value="ConA-like_dom_sf"/>
</dbReference>
<gene>
    <name evidence="3" type="primary">LOC123726131</name>
</gene>
<dbReference type="SMART" id="SM00589">
    <property type="entry name" value="PRY"/>
    <property type="match status" value="1"/>
</dbReference>
<dbReference type="InterPro" id="IPR043136">
    <property type="entry name" value="B30.2/SPRY_sf"/>
</dbReference>
<dbReference type="Gene3D" id="2.60.120.920">
    <property type="match status" value="1"/>
</dbReference>
<evidence type="ECO:0000313" key="2">
    <source>
        <dbReference type="Proteomes" id="UP001652741"/>
    </source>
</evidence>
<dbReference type="PROSITE" id="PS50188">
    <property type="entry name" value="B302_SPRY"/>
    <property type="match status" value="1"/>
</dbReference>
<feature type="domain" description="B30.2/SPRY" evidence="1">
    <location>
        <begin position="71"/>
        <end position="263"/>
    </location>
</feature>
<evidence type="ECO:0000259" key="1">
    <source>
        <dbReference type="PROSITE" id="PS50188"/>
    </source>
</evidence>
<keyword evidence="2" id="KW-1185">Reference proteome</keyword>
<dbReference type="InterPro" id="IPR050143">
    <property type="entry name" value="TRIM/RBCC"/>
</dbReference>
<dbReference type="InterPro" id="IPR003879">
    <property type="entry name" value="Butyrophylin_SPRY"/>
</dbReference>
<dbReference type="Proteomes" id="UP001652741">
    <property type="component" value="Chromosome ssa13"/>
</dbReference>
<name>A0ABM3CQ54_SALSA</name>
<dbReference type="SUPFAM" id="SSF49899">
    <property type="entry name" value="Concanavalin A-like lectins/glucanases"/>
    <property type="match status" value="1"/>
</dbReference>
<reference evidence="3" key="1">
    <citation type="submission" date="2025-08" db="UniProtKB">
        <authorList>
            <consortium name="RefSeq"/>
        </authorList>
    </citation>
    <scope>IDENTIFICATION</scope>
</reference>
<accession>A0ABM3CQ54</accession>
<dbReference type="PRINTS" id="PR01407">
    <property type="entry name" value="BUTYPHLNCDUF"/>
</dbReference>
<dbReference type="SMART" id="SM00449">
    <property type="entry name" value="SPRY"/>
    <property type="match status" value="1"/>
</dbReference>
<dbReference type="CDD" id="cd12893">
    <property type="entry name" value="SPRY_PRY_TRIM35"/>
    <property type="match status" value="1"/>
</dbReference>
<dbReference type="Pfam" id="PF13765">
    <property type="entry name" value="PRY"/>
    <property type="match status" value="1"/>
</dbReference>
<proteinExistence type="predicted"/>
<dbReference type="InterPro" id="IPR006574">
    <property type="entry name" value="PRY"/>
</dbReference>
<dbReference type="Pfam" id="PF00622">
    <property type="entry name" value="SPRY"/>
    <property type="match status" value="1"/>
</dbReference>
<dbReference type="RefSeq" id="XP_045548681.1">
    <property type="nucleotide sequence ID" value="XM_045692725.1"/>
</dbReference>
<organism evidence="2 3">
    <name type="scientific">Salmo salar</name>
    <name type="common">Atlantic salmon</name>
    <dbReference type="NCBI Taxonomy" id="8030"/>
    <lineage>
        <taxon>Eukaryota</taxon>
        <taxon>Metazoa</taxon>
        <taxon>Chordata</taxon>
        <taxon>Craniata</taxon>
        <taxon>Vertebrata</taxon>
        <taxon>Euteleostomi</taxon>
        <taxon>Actinopterygii</taxon>
        <taxon>Neopterygii</taxon>
        <taxon>Teleostei</taxon>
        <taxon>Protacanthopterygii</taxon>
        <taxon>Salmoniformes</taxon>
        <taxon>Salmonidae</taxon>
        <taxon>Salmoninae</taxon>
        <taxon>Salmo</taxon>
    </lineage>
</organism>
<dbReference type="InterPro" id="IPR001870">
    <property type="entry name" value="B30.2/SPRY"/>
</dbReference>
<protein>
    <submittedName>
        <fullName evidence="3">Zinc-binding protein A33</fullName>
    </submittedName>
</protein>